<evidence type="ECO:0000256" key="1">
    <source>
        <dbReference type="SAM" id="Phobius"/>
    </source>
</evidence>
<name>A0A2P2K1C8_RHIMU</name>
<keyword evidence="2" id="KW-0482">Metalloprotease</keyword>
<proteinExistence type="predicted"/>
<dbReference type="GO" id="GO:0006508">
    <property type="term" value="P:proteolysis"/>
    <property type="evidence" value="ECO:0007669"/>
    <property type="project" value="UniProtKB-KW"/>
</dbReference>
<feature type="transmembrane region" description="Helical" evidence="1">
    <location>
        <begin position="53"/>
        <end position="77"/>
    </location>
</feature>
<dbReference type="EMBL" id="GGEC01019054">
    <property type="protein sequence ID" value="MBW99537.1"/>
    <property type="molecule type" value="Transcribed_RNA"/>
</dbReference>
<protein>
    <submittedName>
        <fullName evidence="2">DNA-dependent metalloprotease WSS1-like</fullName>
    </submittedName>
</protein>
<reference evidence="2" key="1">
    <citation type="submission" date="2018-02" db="EMBL/GenBank/DDBJ databases">
        <title>Rhizophora mucronata_Transcriptome.</title>
        <authorList>
            <person name="Meera S.P."/>
            <person name="Sreeshan A."/>
            <person name="Augustine A."/>
        </authorList>
    </citation>
    <scope>NUCLEOTIDE SEQUENCE</scope>
    <source>
        <tissue evidence="2">Leaf</tissue>
    </source>
</reference>
<accession>A0A2P2K1C8</accession>
<keyword evidence="2" id="KW-0378">Hydrolase</keyword>
<keyword evidence="1" id="KW-1133">Transmembrane helix</keyword>
<dbReference type="GO" id="GO:0008237">
    <property type="term" value="F:metallopeptidase activity"/>
    <property type="evidence" value="ECO:0007669"/>
    <property type="project" value="UniProtKB-KW"/>
</dbReference>
<keyword evidence="1" id="KW-0472">Membrane</keyword>
<keyword evidence="2" id="KW-0645">Protease</keyword>
<sequence>MILTRFGKSNPLKGLEKMMQGEFLKKWQNRFNQSCTSTSGKSKSFLSFGTKQFFLPSLFNFSSLSCFVANLHVCVCVRVRARVF</sequence>
<dbReference type="AlphaFoldDB" id="A0A2P2K1C8"/>
<organism evidence="2">
    <name type="scientific">Rhizophora mucronata</name>
    <name type="common">Asiatic mangrove</name>
    <dbReference type="NCBI Taxonomy" id="61149"/>
    <lineage>
        <taxon>Eukaryota</taxon>
        <taxon>Viridiplantae</taxon>
        <taxon>Streptophyta</taxon>
        <taxon>Embryophyta</taxon>
        <taxon>Tracheophyta</taxon>
        <taxon>Spermatophyta</taxon>
        <taxon>Magnoliopsida</taxon>
        <taxon>eudicotyledons</taxon>
        <taxon>Gunneridae</taxon>
        <taxon>Pentapetalae</taxon>
        <taxon>rosids</taxon>
        <taxon>fabids</taxon>
        <taxon>Malpighiales</taxon>
        <taxon>Rhizophoraceae</taxon>
        <taxon>Rhizophora</taxon>
    </lineage>
</organism>
<evidence type="ECO:0000313" key="2">
    <source>
        <dbReference type="EMBL" id="MBW99537.1"/>
    </source>
</evidence>
<keyword evidence="1" id="KW-0812">Transmembrane</keyword>